<dbReference type="InterPro" id="IPR027417">
    <property type="entry name" value="P-loop_NTPase"/>
</dbReference>
<dbReference type="InterPro" id="IPR011527">
    <property type="entry name" value="ABC1_TM_dom"/>
</dbReference>
<feature type="transmembrane region" description="Helical" evidence="7">
    <location>
        <begin position="177"/>
        <end position="197"/>
    </location>
</feature>
<evidence type="ECO:0000256" key="6">
    <source>
        <dbReference type="ARBA" id="ARBA00023136"/>
    </source>
</evidence>
<comment type="caution">
    <text evidence="10">The sequence shown here is derived from an EMBL/GenBank/DDBJ whole genome shotgun (WGS) entry which is preliminary data.</text>
</comment>
<dbReference type="InterPro" id="IPR036640">
    <property type="entry name" value="ABC1_TM_sf"/>
</dbReference>
<feature type="transmembrane region" description="Helical" evidence="7">
    <location>
        <begin position="255"/>
        <end position="280"/>
    </location>
</feature>
<feature type="transmembrane region" description="Helical" evidence="7">
    <location>
        <begin position="150"/>
        <end position="170"/>
    </location>
</feature>
<evidence type="ECO:0000256" key="2">
    <source>
        <dbReference type="ARBA" id="ARBA00022692"/>
    </source>
</evidence>
<dbReference type="GO" id="GO:0005886">
    <property type="term" value="C:plasma membrane"/>
    <property type="evidence" value="ECO:0007669"/>
    <property type="project" value="UniProtKB-SubCell"/>
</dbReference>
<dbReference type="PROSITE" id="PS50929">
    <property type="entry name" value="ABC_TM1F"/>
    <property type="match status" value="1"/>
</dbReference>
<dbReference type="CDD" id="cd03228">
    <property type="entry name" value="ABCC_MRP_Like"/>
    <property type="match status" value="1"/>
</dbReference>
<evidence type="ECO:0000259" key="8">
    <source>
        <dbReference type="PROSITE" id="PS50893"/>
    </source>
</evidence>
<keyword evidence="6 7" id="KW-0472">Membrane</keyword>
<evidence type="ECO:0000256" key="4">
    <source>
        <dbReference type="ARBA" id="ARBA00022840"/>
    </source>
</evidence>
<gene>
    <name evidence="10" type="ORF">GCM10008957_20550</name>
</gene>
<accession>A0A918C654</accession>
<dbReference type="PROSITE" id="PS50893">
    <property type="entry name" value="ABC_TRANSPORTER_2"/>
    <property type="match status" value="1"/>
</dbReference>
<dbReference type="Pfam" id="PF00664">
    <property type="entry name" value="ABC_membrane"/>
    <property type="match status" value="1"/>
</dbReference>
<sequence>MTVTVSRLRKAQVVPDAERPPNVTRRLNREPGVRALLLGSALLSVAGAVLGVGAWLLLARGIAGLTFGPHASGWVLPCALLLLLLRALVNAARESWNAHRSARIVGELRERAAASLLVLGPGFLADLGESRSAVGVLESLPKLSAYYARWLPQAAHSAAGLLVAGAALCWLDWQSALIVAITVPLCVLFLVLVGWAAQDASQNAWTATTRLGARLSGSLSALPTLRAFGADAAQARALASEAQTYRAATLGVLKMAFLSGFVLDFAATMSAALIAVTVGVRLFEARLDFAPALATLLLLPELFGPLRQLGTDRHASMDAQAPARSVYALLDMPGVPSGTRRVEGAPSLHLNGAGLTLAGREVLRNVNLRVPAGGRAALTGHSGSGKTSLLRGLRKDLPLSGDVRIGGIPLEELETQAWRENVAVVTQRPRFLPGTLRANLAVPDAELERVLAAVGLTASPGTVLSEDGYPLSGGERARLALARAALSNAPLVLLDEPTAHLDPLAEREVLSLLETLFAGRTMLLVTHRHVPAGFAVVRVVGGTLVPEYPTSERAVPA</sequence>
<evidence type="ECO:0000313" key="10">
    <source>
        <dbReference type="EMBL" id="GGR07754.1"/>
    </source>
</evidence>
<name>A0A918C654_9DEIO</name>
<dbReference type="AlphaFoldDB" id="A0A918C654"/>
<evidence type="ECO:0000256" key="7">
    <source>
        <dbReference type="SAM" id="Phobius"/>
    </source>
</evidence>
<evidence type="ECO:0008006" key="12">
    <source>
        <dbReference type="Google" id="ProtNLM"/>
    </source>
</evidence>
<protein>
    <recommendedName>
        <fullName evidence="12">Thiol reductant ABC exporter subunit CydD</fullName>
    </recommendedName>
</protein>
<dbReference type="EMBL" id="BMQL01000009">
    <property type="protein sequence ID" value="GGR07754.1"/>
    <property type="molecule type" value="Genomic_DNA"/>
</dbReference>
<dbReference type="Gene3D" id="3.40.50.300">
    <property type="entry name" value="P-loop containing nucleotide triphosphate hydrolases"/>
    <property type="match status" value="1"/>
</dbReference>
<reference evidence="10" key="1">
    <citation type="journal article" date="2014" name="Int. J. Syst. Evol. Microbiol.">
        <title>Complete genome sequence of Corynebacterium casei LMG S-19264T (=DSM 44701T), isolated from a smear-ripened cheese.</title>
        <authorList>
            <consortium name="US DOE Joint Genome Institute (JGI-PGF)"/>
            <person name="Walter F."/>
            <person name="Albersmeier A."/>
            <person name="Kalinowski J."/>
            <person name="Ruckert C."/>
        </authorList>
    </citation>
    <scope>NUCLEOTIDE SEQUENCE</scope>
    <source>
        <strain evidence="10">JCM 31311</strain>
    </source>
</reference>
<organism evidence="10 11">
    <name type="scientific">Deinococcus ruber</name>
    <dbReference type="NCBI Taxonomy" id="1848197"/>
    <lineage>
        <taxon>Bacteria</taxon>
        <taxon>Thermotogati</taxon>
        <taxon>Deinococcota</taxon>
        <taxon>Deinococci</taxon>
        <taxon>Deinococcales</taxon>
        <taxon>Deinococcaceae</taxon>
        <taxon>Deinococcus</taxon>
    </lineage>
</organism>
<keyword evidence="11" id="KW-1185">Reference proteome</keyword>
<dbReference type="GO" id="GO:0016887">
    <property type="term" value="F:ATP hydrolysis activity"/>
    <property type="evidence" value="ECO:0007669"/>
    <property type="project" value="InterPro"/>
</dbReference>
<dbReference type="GO" id="GO:0005524">
    <property type="term" value="F:ATP binding"/>
    <property type="evidence" value="ECO:0007669"/>
    <property type="project" value="UniProtKB-KW"/>
</dbReference>
<proteinExistence type="predicted"/>
<feature type="transmembrane region" description="Helical" evidence="7">
    <location>
        <begin position="71"/>
        <end position="91"/>
    </location>
</feature>
<keyword evidence="4" id="KW-0067">ATP-binding</keyword>
<evidence type="ECO:0000256" key="1">
    <source>
        <dbReference type="ARBA" id="ARBA00004651"/>
    </source>
</evidence>
<keyword evidence="3" id="KW-0547">Nucleotide-binding</keyword>
<dbReference type="PROSITE" id="PS00211">
    <property type="entry name" value="ABC_TRANSPORTER_1"/>
    <property type="match status" value="1"/>
</dbReference>
<feature type="transmembrane region" description="Helical" evidence="7">
    <location>
        <begin position="35"/>
        <end position="59"/>
    </location>
</feature>
<evidence type="ECO:0000256" key="3">
    <source>
        <dbReference type="ARBA" id="ARBA00022741"/>
    </source>
</evidence>
<keyword evidence="2 7" id="KW-0812">Transmembrane</keyword>
<dbReference type="InterPro" id="IPR003439">
    <property type="entry name" value="ABC_transporter-like_ATP-bd"/>
</dbReference>
<evidence type="ECO:0000256" key="5">
    <source>
        <dbReference type="ARBA" id="ARBA00022989"/>
    </source>
</evidence>
<evidence type="ECO:0000259" key="9">
    <source>
        <dbReference type="PROSITE" id="PS50929"/>
    </source>
</evidence>
<dbReference type="RefSeq" id="WP_189090004.1">
    <property type="nucleotide sequence ID" value="NZ_BMQL01000009.1"/>
</dbReference>
<reference evidence="10" key="2">
    <citation type="submission" date="2020-09" db="EMBL/GenBank/DDBJ databases">
        <authorList>
            <person name="Sun Q."/>
            <person name="Ohkuma M."/>
        </authorList>
    </citation>
    <scope>NUCLEOTIDE SEQUENCE</scope>
    <source>
        <strain evidence="10">JCM 31311</strain>
    </source>
</reference>
<dbReference type="GO" id="GO:0140359">
    <property type="term" value="F:ABC-type transporter activity"/>
    <property type="evidence" value="ECO:0007669"/>
    <property type="project" value="InterPro"/>
</dbReference>
<dbReference type="InterPro" id="IPR017871">
    <property type="entry name" value="ABC_transporter-like_CS"/>
</dbReference>
<dbReference type="SMART" id="SM00382">
    <property type="entry name" value="AAA"/>
    <property type="match status" value="1"/>
</dbReference>
<dbReference type="SUPFAM" id="SSF90123">
    <property type="entry name" value="ABC transporter transmembrane region"/>
    <property type="match status" value="1"/>
</dbReference>
<dbReference type="Gene3D" id="1.20.1560.10">
    <property type="entry name" value="ABC transporter type 1, transmembrane domain"/>
    <property type="match status" value="1"/>
</dbReference>
<dbReference type="Pfam" id="PF00005">
    <property type="entry name" value="ABC_tran"/>
    <property type="match status" value="1"/>
</dbReference>
<evidence type="ECO:0000313" key="11">
    <source>
        <dbReference type="Proteomes" id="UP000603865"/>
    </source>
</evidence>
<dbReference type="SUPFAM" id="SSF52540">
    <property type="entry name" value="P-loop containing nucleoside triphosphate hydrolases"/>
    <property type="match status" value="1"/>
</dbReference>
<keyword evidence="5 7" id="KW-1133">Transmembrane helix</keyword>
<dbReference type="PANTHER" id="PTHR24221">
    <property type="entry name" value="ATP-BINDING CASSETTE SUB-FAMILY B"/>
    <property type="match status" value="1"/>
</dbReference>
<dbReference type="Proteomes" id="UP000603865">
    <property type="component" value="Unassembled WGS sequence"/>
</dbReference>
<feature type="domain" description="ABC transmembrane type-1" evidence="9">
    <location>
        <begin position="38"/>
        <end position="311"/>
    </location>
</feature>
<dbReference type="InterPro" id="IPR003593">
    <property type="entry name" value="AAA+_ATPase"/>
</dbReference>
<dbReference type="PANTHER" id="PTHR24221:SF590">
    <property type="entry name" value="COMPONENT LINKED WITH THE ASSEMBLY OF CYTOCHROME' TRANSPORT TRANSMEMBRANE ATP-BINDING PROTEIN ABC TRANSPORTER CYDD-RELATED"/>
    <property type="match status" value="1"/>
</dbReference>
<comment type="subcellular location">
    <subcellularLocation>
        <location evidence="1">Cell membrane</location>
        <topology evidence="1">Multi-pass membrane protein</topology>
    </subcellularLocation>
</comment>
<dbReference type="InterPro" id="IPR039421">
    <property type="entry name" value="Type_1_exporter"/>
</dbReference>
<feature type="domain" description="ABC transporter" evidence="8">
    <location>
        <begin position="348"/>
        <end position="557"/>
    </location>
</feature>